<dbReference type="PROSITE" id="PS51918">
    <property type="entry name" value="RADICAL_SAM"/>
    <property type="match status" value="1"/>
</dbReference>
<name>A0A1M6E2P0_9FIRM</name>
<evidence type="ECO:0000256" key="4">
    <source>
        <dbReference type="ARBA" id="ARBA00023004"/>
    </source>
</evidence>
<keyword evidence="2" id="KW-0949">S-adenosyl-L-methionine</keyword>
<dbReference type="RefSeq" id="WP_073993108.1">
    <property type="nucleotide sequence ID" value="NZ_FQYT01000007.1"/>
</dbReference>
<accession>A0A1M6E2P0</accession>
<evidence type="ECO:0000259" key="6">
    <source>
        <dbReference type="PROSITE" id="PS51918"/>
    </source>
</evidence>
<sequence length="289" mass="32645">MRYEGTVYRPPSEAASLIIQLTIGCARNTCRFCYMYKSKNFRIRPFEEILEDLEAARKRYPRGIRRIFLADGDALIVKTETLLKLLERIRELFPEVERVSAYGAPGDILDKSVQELARLREAGLTLIYMGIESGNDEVLARMEKGVTSREIIQAGLRLKEARMQSSVTLISGLGDRDLLAPHALDSARVISVIKPEYVSFLTLMADPQSPLFEDISSGRFELPGPEEVIREMRLFLENTDSEGTVFRANHASNYINLAGSLNRDTPRMLAELDEAARNGAFKPEEWRGL</sequence>
<keyword evidence="3" id="KW-0479">Metal-binding</keyword>
<dbReference type="InterPro" id="IPR006638">
    <property type="entry name" value="Elp3/MiaA/NifB-like_rSAM"/>
</dbReference>
<organism evidence="7 8">
    <name type="scientific">Parasporobacterium paucivorans DSM 15970</name>
    <dbReference type="NCBI Taxonomy" id="1122934"/>
    <lineage>
        <taxon>Bacteria</taxon>
        <taxon>Bacillati</taxon>
        <taxon>Bacillota</taxon>
        <taxon>Clostridia</taxon>
        <taxon>Lachnospirales</taxon>
        <taxon>Lachnospiraceae</taxon>
        <taxon>Parasporobacterium</taxon>
    </lineage>
</organism>
<evidence type="ECO:0000313" key="7">
    <source>
        <dbReference type="EMBL" id="SHI79804.1"/>
    </source>
</evidence>
<dbReference type="InterPro" id="IPR051198">
    <property type="entry name" value="BchE-like"/>
</dbReference>
<keyword evidence="4" id="KW-0408">Iron</keyword>
<keyword evidence="8" id="KW-1185">Reference proteome</keyword>
<dbReference type="Proteomes" id="UP000184342">
    <property type="component" value="Unassembled WGS sequence"/>
</dbReference>
<keyword evidence="5" id="KW-0411">Iron-sulfur</keyword>
<dbReference type="OrthoDB" id="9777636at2"/>
<dbReference type="InterPro" id="IPR058240">
    <property type="entry name" value="rSAM_sf"/>
</dbReference>
<feature type="domain" description="Radical SAM core" evidence="6">
    <location>
        <begin position="9"/>
        <end position="247"/>
    </location>
</feature>
<protein>
    <submittedName>
        <fullName evidence="7">Radical SAM superfamily protein</fullName>
    </submittedName>
</protein>
<dbReference type="InterPro" id="IPR013785">
    <property type="entry name" value="Aldolase_TIM"/>
</dbReference>
<comment type="cofactor">
    <cofactor evidence="1">
        <name>[4Fe-4S] cluster</name>
        <dbReference type="ChEBI" id="CHEBI:49883"/>
    </cofactor>
</comment>
<evidence type="ECO:0000256" key="5">
    <source>
        <dbReference type="ARBA" id="ARBA00023014"/>
    </source>
</evidence>
<dbReference type="SFLD" id="SFLDG01095">
    <property type="entry name" value="Uncharacterised_Radical_SAM_Su"/>
    <property type="match status" value="1"/>
</dbReference>
<evidence type="ECO:0000256" key="2">
    <source>
        <dbReference type="ARBA" id="ARBA00022691"/>
    </source>
</evidence>
<dbReference type="PANTHER" id="PTHR43409:SF4">
    <property type="entry name" value="RADICAL SAM SUPERFAMILY PROTEIN"/>
    <property type="match status" value="1"/>
</dbReference>
<reference evidence="7 8" key="1">
    <citation type="submission" date="2016-11" db="EMBL/GenBank/DDBJ databases">
        <authorList>
            <person name="Jaros S."/>
            <person name="Januszkiewicz K."/>
            <person name="Wedrychowicz H."/>
        </authorList>
    </citation>
    <scope>NUCLEOTIDE SEQUENCE [LARGE SCALE GENOMIC DNA]</scope>
    <source>
        <strain evidence="7 8">DSM 15970</strain>
    </source>
</reference>
<dbReference type="AlphaFoldDB" id="A0A1M6E2P0"/>
<dbReference type="InterPro" id="IPR007197">
    <property type="entry name" value="rSAM"/>
</dbReference>
<dbReference type="STRING" id="1122934.SAMN02745691_00841"/>
<dbReference type="GO" id="GO:0051536">
    <property type="term" value="F:iron-sulfur cluster binding"/>
    <property type="evidence" value="ECO:0007669"/>
    <property type="project" value="UniProtKB-KW"/>
</dbReference>
<dbReference type="PANTHER" id="PTHR43409">
    <property type="entry name" value="ANAEROBIC MAGNESIUM-PROTOPORPHYRIN IX MONOMETHYL ESTER CYCLASE-RELATED"/>
    <property type="match status" value="1"/>
</dbReference>
<dbReference type="GO" id="GO:0003824">
    <property type="term" value="F:catalytic activity"/>
    <property type="evidence" value="ECO:0007669"/>
    <property type="project" value="InterPro"/>
</dbReference>
<dbReference type="SFLD" id="SFLDS00029">
    <property type="entry name" value="Radical_SAM"/>
    <property type="match status" value="1"/>
</dbReference>
<dbReference type="SUPFAM" id="SSF102114">
    <property type="entry name" value="Radical SAM enzymes"/>
    <property type="match status" value="1"/>
</dbReference>
<dbReference type="GO" id="GO:0046872">
    <property type="term" value="F:metal ion binding"/>
    <property type="evidence" value="ECO:0007669"/>
    <property type="project" value="UniProtKB-KW"/>
</dbReference>
<evidence type="ECO:0000256" key="3">
    <source>
        <dbReference type="ARBA" id="ARBA00022723"/>
    </source>
</evidence>
<gene>
    <name evidence="7" type="ORF">SAMN02745691_00841</name>
</gene>
<dbReference type="Pfam" id="PF04055">
    <property type="entry name" value="Radical_SAM"/>
    <property type="match status" value="1"/>
</dbReference>
<dbReference type="CDD" id="cd01335">
    <property type="entry name" value="Radical_SAM"/>
    <property type="match status" value="1"/>
</dbReference>
<dbReference type="SFLD" id="SFLDG01082">
    <property type="entry name" value="B12-binding_domain_containing"/>
    <property type="match status" value="1"/>
</dbReference>
<proteinExistence type="predicted"/>
<evidence type="ECO:0000256" key="1">
    <source>
        <dbReference type="ARBA" id="ARBA00001966"/>
    </source>
</evidence>
<dbReference type="Gene3D" id="3.20.20.70">
    <property type="entry name" value="Aldolase class I"/>
    <property type="match status" value="1"/>
</dbReference>
<dbReference type="SMART" id="SM00729">
    <property type="entry name" value="Elp3"/>
    <property type="match status" value="1"/>
</dbReference>
<dbReference type="PROSITE" id="PS51257">
    <property type="entry name" value="PROKAR_LIPOPROTEIN"/>
    <property type="match status" value="1"/>
</dbReference>
<evidence type="ECO:0000313" key="8">
    <source>
        <dbReference type="Proteomes" id="UP000184342"/>
    </source>
</evidence>
<dbReference type="EMBL" id="FQYT01000007">
    <property type="protein sequence ID" value="SHI79804.1"/>
    <property type="molecule type" value="Genomic_DNA"/>
</dbReference>